<dbReference type="InterPro" id="IPR012675">
    <property type="entry name" value="Beta-grasp_dom_sf"/>
</dbReference>
<dbReference type="PANTHER" id="PTHR34472:SF1">
    <property type="entry name" value="SULFUR CARRIER PROTEIN THIS"/>
    <property type="match status" value="1"/>
</dbReference>
<keyword evidence="1" id="KW-0934">Plastid</keyword>
<name>A0A1G4NXN4_9FLOR</name>
<dbReference type="Gene3D" id="3.10.20.30">
    <property type="match status" value="1"/>
</dbReference>
<dbReference type="CDD" id="cd00565">
    <property type="entry name" value="Ubl_ThiS"/>
    <property type="match status" value="1"/>
</dbReference>
<reference evidence="1" key="1">
    <citation type="submission" date="2016-10" db="EMBL/GenBank/DDBJ databases">
        <title>Chloroplast genomes as a tool to resolve red algal phylogenies: a case study in the Nemaliales.</title>
        <authorList>
            <person name="Costa J.F."/>
            <person name="Lin S.M."/>
            <person name="Macaya E.C."/>
            <person name="Fernandez-Garcia C."/>
            <person name="Verbruggen H."/>
        </authorList>
    </citation>
    <scope>NUCLEOTIDE SEQUENCE</scope>
    <source>
        <strain evidence="1">J.0154</strain>
    </source>
</reference>
<dbReference type="RefSeq" id="YP_009314821.1">
    <property type="nucleotide sequence ID" value="NC_031663.1"/>
</dbReference>
<dbReference type="SUPFAM" id="SSF54285">
    <property type="entry name" value="MoaD/ThiS"/>
    <property type="match status" value="1"/>
</dbReference>
<proteinExistence type="predicted"/>
<evidence type="ECO:0000313" key="1">
    <source>
        <dbReference type="EMBL" id="SCW23276.1"/>
    </source>
</evidence>
<keyword evidence="1" id="KW-0150">Chloroplast</keyword>
<dbReference type="NCBIfam" id="TIGR01683">
    <property type="entry name" value="thiS"/>
    <property type="match status" value="1"/>
</dbReference>
<reference evidence="1" key="2">
    <citation type="submission" date="2016-10" db="EMBL/GenBank/DDBJ databases">
        <authorList>
            <person name="de Groot N.N."/>
        </authorList>
    </citation>
    <scope>NUCLEOTIDE SEQUENCE</scope>
    <source>
        <strain evidence="1">J.0154</strain>
    </source>
</reference>
<protein>
    <submittedName>
        <fullName evidence="1">Thiamin biosynthesis protein S</fullName>
    </submittedName>
</protein>
<dbReference type="GeneID" id="29999863"/>
<dbReference type="PANTHER" id="PTHR34472">
    <property type="entry name" value="SULFUR CARRIER PROTEIN THIS"/>
    <property type="match status" value="1"/>
</dbReference>
<accession>A0A1G4NXN4</accession>
<dbReference type="Pfam" id="PF02597">
    <property type="entry name" value="ThiS"/>
    <property type="match status" value="1"/>
</dbReference>
<dbReference type="AlphaFoldDB" id="A0A1G4NXN4"/>
<dbReference type="EMBL" id="LT622872">
    <property type="protein sequence ID" value="SCW23276.1"/>
    <property type="molecule type" value="Genomic_DNA"/>
</dbReference>
<geneLocation type="chloroplast" evidence="1"/>
<gene>
    <name evidence="1" type="primary">thiS</name>
    <name evidence="1" type="ORF">J0154_225</name>
</gene>
<organism evidence="1">
    <name type="scientific">Neoizziella asiatica</name>
    <dbReference type="NCBI Taxonomy" id="1077397"/>
    <lineage>
        <taxon>Eukaryota</taxon>
        <taxon>Rhodophyta</taxon>
        <taxon>Florideophyceae</taxon>
        <taxon>Nemaliophycidae</taxon>
        <taxon>Nemaliales</taxon>
        <taxon>Liagoraceae</taxon>
        <taxon>Neoizziella</taxon>
    </lineage>
</organism>
<dbReference type="InterPro" id="IPR003749">
    <property type="entry name" value="ThiS/MoaD-like"/>
</dbReference>
<dbReference type="InterPro" id="IPR010035">
    <property type="entry name" value="Thi_S"/>
</dbReference>
<sequence length="71" mass="8262">MEKQDFNIRINGEPFHCTHQVTVYNLLTYLDIDLTSNIVEYNHDILDLERSKKVFVEEHDEIEVITLVGGG</sequence>
<dbReference type="InterPro" id="IPR016155">
    <property type="entry name" value="Mopterin_synth/thiamin_S_b"/>
</dbReference>